<dbReference type="GO" id="GO:0043565">
    <property type="term" value="F:sequence-specific DNA binding"/>
    <property type="evidence" value="ECO:0007669"/>
    <property type="project" value="InterPro"/>
</dbReference>
<dbReference type="SUPFAM" id="SSF52172">
    <property type="entry name" value="CheY-like"/>
    <property type="match status" value="1"/>
</dbReference>
<feature type="domain" description="HTH araC/xylS-type" evidence="5">
    <location>
        <begin position="441"/>
        <end position="539"/>
    </location>
</feature>
<proteinExistence type="predicted"/>
<dbReference type="GO" id="GO:0003700">
    <property type="term" value="F:DNA-binding transcription factor activity"/>
    <property type="evidence" value="ECO:0007669"/>
    <property type="project" value="InterPro"/>
</dbReference>
<dbReference type="PROSITE" id="PS01124">
    <property type="entry name" value="HTH_ARAC_FAMILY_2"/>
    <property type="match status" value="1"/>
</dbReference>
<keyword evidence="1" id="KW-0805">Transcription regulation</keyword>
<evidence type="ECO:0000259" key="6">
    <source>
        <dbReference type="PROSITE" id="PS50110"/>
    </source>
</evidence>
<feature type="modified residue" description="4-aspartylphosphate" evidence="4">
    <location>
        <position position="54"/>
    </location>
</feature>
<dbReference type="InterPro" id="IPR001789">
    <property type="entry name" value="Sig_transdc_resp-reg_receiver"/>
</dbReference>
<dbReference type="PANTHER" id="PTHR43280:SF10">
    <property type="entry name" value="REGULATORY PROTEIN POCR"/>
    <property type="match status" value="1"/>
</dbReference>
<dbReference type="InterPro" id="IPR011006">
    <property type="entry name" value="CheY-like_superfamily"/>
</dbReference>
<dbReference type="PRINTS" id="PR00032">
    <property type="entry name" value="HTHARAC"/>
</dbReference>
<dbReference type="PROSITE" id="PS50110">
    <property type="entry name" value="RESPONSE_REGULATORY"/>
    <property type="match status" value="1"/>
</dbReference>
<keyword evidence="8" id="KW-1185">Reference proteome</keyword>
<dbReference type="PANTHER" id="PTHR43280">
    <property type="entry name" value="ARAC-FAMILY TRANSCRIPTIONAL REGULATOR"/>
    <property type="match status" value="1"/>
</dbReference>
<dbReference type="Pfam" id="PF12833">
    <property type="entry name" value="HTH_18"/>
    <property type="match status" value="1"/>
</dbReference>
<dbReference type="Proteomes" id="UP000595841">
    <property type="component" value="Chromosome"/>
</dbReference>
<dbReference type="Gene3D" id="1.10.10.60">
    <property type="entry name" value="Homeodomain-like"/>
    <property type="match status" value="2"/>
</dbReference>
<dbReference type="InterPro" id="IPR018060">
    <property type="entry name" value="HTH_AraC"/>
</dbReference>
<dbReference type="GO" id="GO:0000160">
    <property type="term" value="P:phosphorelay signal transduction system"/>
    <property type="evidence" value="ECO:0007669"/>
    <property type="project" value="InterPro"/>
</dbReference>
<sequence length="547" mass="62047">MKALIVDDEARVRKAVRLLVDWDAHQIAEILEAGNGNEAIGLIRKEKPALVIMDMMMESGNGIELMSWVNEFAGNTKFIVVSGHNDFDFVRQTVRHGGIDYILKPIEPEMINNAVAKAVAAWRSEEEERSHRQRQSIRLNEIRPIYGEKLLSALIDDPINAESSLRRLWDDGVIPHTATVSRLILVQTDPGNNPLIKRFGGDSELLYYAIVNICNEFLHLQSKGIAFRYWGGPPEIAMILWDVREPVAELINRINEGIYMTLQFRMHFGISSVGALPGGLPAERTEAAEALLRRNLLRHEDYCHYSSSEPADTGSEPPVIFADVQEEWRMAVISGNPEVLSAAARHWTQELSRRGVVTPEMLNSWKADALLFRSRLVREALGGQADSALAELERADALNPAPLPSGYSFSLFAWRDWSFAVLQRLSQELTARAVKERNPMTEIVKYIEQNYPSDLSLQEVAGKFYVSREYISRKFKQEYGINFSDYIGSVRIEKAKLLLQNPNLKLSQISEMVGFHDVKYFSKVFKKQVGLSPKDYRAQITPDYSFF</sequence>
<evidence type="ECO:0000259" key="5">
    <source>
        <dbReference type="PROSITE" id="PS01124"/>
    </source>
</evidence>
<dbReference type="KEGG" id="pson:JI735_13535"/>
<dbReference type="PROSITE" id="PS00041">
    <property type="entry name" value="HTH_ARAC_FAMILY_1"/>
    <property type="match status" value="1"/>
</dbReference>
<feature type="domain" description="Response regulatory" evidence="6">
    <location>
        <begin position="2"/>
        <end position="119"/>
    </location>
</feature>
<dbReference type="Gene3D" id="3.40.50.2300">
    <property type="match status" value="1"/>
</dbReference>
<dbReference type="CDD" id="cd17536">
    <property type="entry name" value="REC_YesN-like"/>
    <property type="match status" value="1"/>
</dbReference>
<reference evidence="7 8" key="1">
    <citation type="submission" date="2021-01" db="EMBL/GenBank/DDBJ databases">
        <title>Whole genome sequence of Paenibacillus sonchi LMG 24727 for comparative genomics.</title>
        <authorList>
            <person name="Lee G."/>
            <person name="Kim M.-J."/>
            <person name="Lim K."/>
            <person name="Shin J.-H."/>
        </authorList>
    </citation>
    <scope>NUCLEOTIDE SEQUENCE [LARGE SCALE GENOMIC DNA]</scope>
    <source>
        <strain evidence="7 8">LMG 24727</strain>
    </source>
</reference>
<keyword evidence="4" id="KW-0597">Phosphoprotein</keyword>
<dbReference type="RefSeq" id="WP_202677466.1">
    <property type="nucleotide sequence ID" value="NZ_CP068595.1"/>
</dbReference>
<organism evidence="7 8">
    <name type="scientific">Paenibacillus sonchi</name>
    <dbReference type="NCBI Taxonomy" id="373687"/>
    <lineage>
        <taxon>Bacteria</taxon>
        <taxon>Bacillati</taxon>
        <taxon>Bacillota</taxon>
        <taxon>Bacilli</taxon>
        <taxon>Bacillales</taxon>
        <taxon>Paenibacillaceae</taxon>
        <taxon>Paenibacillus</taxon>
        <taxon>Paenibacillus sonchi group</taxon>
    </lineage>
</organism>
<evidence type="ECO:0000256" key="2">
    <source>
        <dbReference type="ARBA" id="ARBA00023125"/>
    </source>
</evidence>
<dbReference type="EMBL" id="CP068595">
    <property type="protein sequence ID" value="QQZ63389.1"/>
    <property type="molecule type" value="Genomic_DNA"/>
</dbReference>
<dbReference type="SMART" id="SM00342">
    <property type="entry name" value="HTH_ARAC"/>
    <property type="match status" value="1"/>
</dbReference>
<keyword evidence="2" id="KW-0238">DNA-binding</keyword>
<evidence type="ECO:0000256" key="3">
    <source>
        <dbReference type="ARBA" id="ARBA00023163"/>
    </source>
</evidence>
<evidence type="ECO:0000313" key="8">
    <source>
        <dbReference type="Proteomes" id="UP000595841"/>
    </source>
</evidence>
<dbReference type="Pfam" id="PF00072">
    <property type="entry name" value="Response_reg"/>
    <property type="match status" value="1"/>
</dbReference>
<evidence type="ECO:0000256" key="1">
    <source>
        <dbReference type="ARBA" id="ARBA00023015"/>
    </source>
</evidence>
<dbReference type="InterPro" id="IPR009057">
    <property type="entry name" value="Homeodomain-like_sf"/>
</dbReference>
<gene>
    <name evidence="7" type="ORF">JI735_13535</name>
</gene>
<dbReference type="SUPFAM" id="SSF46689">
    <property type="entry name" value="Homeodomain-like"/>
    <property type="match status" value="2"/>
</dbReference>
<dbReference type="InterPro" id="IPR020449">
    <property type="entry name" value="Tscrpt_reg_AraC-type_HTH"/>
</dbReference>
<accession>A0A974PGA9</accession>
<dbReference type="SMART" id="SM00448">
    <property type="entry name" value="REC"/>
    <property type="match status" value="1"/>
</dbReference>
<protein>
    <submittedName>
        <fullName evidence="7">Response regulator</fullName>
    </submittedName>
</protein>
<name>A0A974PGA9_9BACL</name>
<dbReference type="InterPro" id="IPR018062">
    <property type="entry name" value="HTH_AraC-typ_CS"/>
</dbReference>
<evidence type="ECO:0000256" key="4">
    <source>
        <dbReference type="PROSITE-ProRule" id="PRU00169"/>
    </source>
</evidence>
<evidence type="ECO:0000313" key="7">
    <source>
        <dbReference type="EMBL" id="QQZ63389.1"/>
    </source>
</evidence>
<keyword evidence="3" id="KW-0804">Transcription</keyword>
<dbReference type="AlphaFoldDB" id="A0A974PGA9"/>